<evidence type="ECO:0000313" key="2">
    <source>
        <dbReference type="Proteomes" id="UP000176187"/>
    </source>
</evidence>
<proteinExistence type="predicted"/>
<dbReference type="Proteomes" id="UP000176187">
    <property type="component" value="Unassembled WGS sequence"/>
</dbReference>
<protein>
    <submittedName>
        <fullName evidence="1">Uncharacterized protein</fullName>
    </submittedName>
</protein>
<name>A0A1F6WW40_9BACT</name>
<sequence length="211" mass="24514">MGVKNPQWTAEKIKEGFDRFIKEKGRLPKSAEIDELNYLPNRKFIERNFGGLEKLRGELGYRDTHFGKGKFRSEIAHRVNISGRNIELNLEKLLKNKFGEVFVHTEKIFDNTKNRVDFYIYSPSGNLGIDVFGTETMHNLQTNMSAKLIKYSGFLERLFFVVANNSFSQKDLDLYMNKKIRVLPKNAKIITIESLEQVLSDMKTYPNPLLK</sequence>
<dbReference type="EMBL" id="MFUY01000015">
    <property type="protein sequence ID" value="OGI86079.1"/>
    <property type="molecule type" value="Genomic_DNA"/>
</dbReference>
<gene>
    <name evidence="1" type="ORF">A3A05_01535</name>
</gene>
<organism evidence="1 2">
    <name type="scientific">Candidatus Nomurabacteria bacterium RIFCSPLOWO2_01_FULL_41_12</name>
    <dbReference type="NCBI Taxonomy" id="1801774"/>
    <lineage>
        <taxon>Bacteria</taxon>
        <taxon>Candidatus Nomuraibacteriota</taxon>
    </lineage>
</organism>
<dbReference type="STRING" id="1801774.A3A05_01535"/>
<reference evidence="1 2" key="1">
    <citation type="journal article" date="2016" name="Nat. Commun.">
        <title>Thousands of microbial genomes shed light on interconnected biogeochemical processes in an aquifer system.</title>
        <authorList>
            <person name="Anantharaman K."/>
            <person name="Brown C.T."/>
            <person name="Hug L.A."/>
            <person name="Sharon I."/>
            <person name="Castelle C.J."/>
            <person name="Probst A.J."/>
            <person name="Thomas B.C."/>
            <person name="Singh A."/>
            <person name="Wilkins M.J."/>
            <person name="Karaoz U."/>
            <person name="Brodie E.L."/>
            <person name="Williams K.H."/>
            <person name="Hubbard S.S."/>
            <person name="Banfield J.F."/>
        </authorList>
    </citation>
    <scope>NUCLEOTIDE SEQUENCE [LARGE SCALE GENOMIC DNA]</scope>
</reference>
<dbReference type="AlphaFoldDB" id="A0A1F6WW40"/>
<comment type="caution">
    <text evidence="1">The sequence shown here is derived from an EMBL/GenBank/DDBJ whole genome shotgun (WGS) entry which is preliminary data.</text>
</comment>
<accession>A0A1F6WW40</accession>
<evidence type="ECO:0000313" key="1">
    <source>
        <dbReference type="EMBL" id="OGI86079.1"/>
    </source>
</evidence>